<gene>
    <name evidence="2" type="ORF">Moror_7885</name>
</gene>
<dbReference type="InterPro" id="IPR029056">
    <property type="entry name" value="Ribokinase-like"/>
</dbReference>
<dbReference type="GO" id="GO:0016301">
    <property type="term" value="F:kinase activity"/>
    <property type="evidence" value="ECO:0007669"/>
    <property type="project" value="UniProtKB-KW"/>
</dbReference>
<dbReference type="PANTHER" id="PTHR47098">
    <property type="entry name" value="PROTEIN MAK32"/>
    <property type="match status" value="1"/>
</dbReference>
<name>V2WT74_MONRO</name>
<keyword evidence="2" id="KW-0808">Transferase</keyword>
<dbReference type="KEGG" id="mrr:Moror_7885"/>
<dbReference type="Proteomes" id="UP000017559">
    <property type="component" value="Unassembled WGS sequence"/>
</dbReference>
<keyword evidence="3" id="KW-1185">Reference proteome</keyword>
<dbReference type="OrthoDB" id="497927at2759"/>
<protein>
    <submittedName>
        <fullName evidence="2">Pfkb family carbohydrate kinase superfamily</fullName>
    </submittedName>
</protein>
<dbReference type="InterPro" id="IPR011611">
    <property type="entry name" value="PfkB_dom"/>
</dbReference>
<dbReference type="AlphaFoldDB" id="V2WT74"/>
<dbReference type="Pfam" id="PF00294">
    <property type="entry name" value="PfkB"/>
    <property type="match status" value="1"/>
</dbReference>
<evidence type="ECO:0000259" key="1">
    <source>
        <dbReference type="Pfam" id="PF00294"/>
    </source>
</evidence>
<accession>V2WT74</accession>
<dbReference type="SUPFAM" id="SSF53613">
    <property type="entry name" value="Ribokinase-like"/>
    <property type="match status" value="1"/>
</dbReference>
<dbReference type="Gene3D" id="3.40.1190.20">
    <property type="match status" value="1"/>
</dbReference>
<organism evidence="2 3">
    <name type="scientific">Moniliophthora roreri (strain MCA 2997)</name>
    <name type="common">Cocoa frosty pod rot fungus</name>
    <name type="synonym">Crinipellis roreri</name>
    <dbReference type="NCBI Taxonomy" id="1381753"/>
    <lineage>
        <taxon>Eukaryota</taxon>
        <taxon>Fungi</taxon>
        <taxon>Dikarya</taxon>
        <taxon>Basidiomycota</taxon>
        <taxon>Agaricomycotina</taxon>
        <taxon>Agaricomycetes</taxon>
        <taxon>Agaricomycetidae</taxon>
        <taxon>Agaricales</taxon>
        <taxon>Marasmiineae</taxon>
        <taxon>Marasmiaceae</taxon>
        <taxon>Moniliophthora</taxon>
    </lineage>
</organism>
<dbReference type="HOGENOM" id="CLU_032834_1_0_1"/>
<sequence>MGPRTPRCHRLCVQSTKSGMGQPIIFATLGTFLIDNVIYADEGLQERHLGGGGLWAAAGARIWLPLKDVFLSARGSRDGIPEDMVKELRAISSIILDEYLWLQTGTDSDSILQSETKYKARIRSFRHLNPRPFSILQSFPSTSPVHTAKYLHFCCSPEDLSTSLEHISTYQTRPVVVYEPMPISCTPSRLDALKRVLPSVNIFSPNHEEIGMFLSESYGDEDTPEDIRRRVERLTRVYHDYGAKSIVVRAGAQGSYVSNMDPAFGKVGCSWLPAYWTSDEALQVKNTTGAGNSFLGGLCAGMNREENDVVRAAAYGSVSASFAIQQAEVPIFGHSEDGAETWNGEHPRDRLRRYL</sequence>
<dbReference type="STRING" id="1381753.V2WT74"/>
<dbReference type="EMBL" id="AWSO01000482">
    <property type="protein sequence ID" value="ESK90058.1"/>
    <property type="molecule type" value="Genomic_DNA"/>
</dbReference>
<feature type="domain" description="Carbohydrate kinase PfkB" evidence="1">
    <location>
        <begin position="144"/>
        <end position="327"/>
    </location>
</feature>
<reference evidence="2 3" key="1">
    <citation type="journal article" date="2014" name="BMC Genomics">
        <title>Genome and secretome analysis of the hemibiotrophic fungal pathogen, Moniliophthora roreri, which causes frosty pod rot disease of cacao: mechanisms of the biotrophic and necrotrophic phases.</title>
        <authorList>
            <person name="Meinhardt L.W."/>
            <person name="Costa G.G.L."/>
            <person name="Thomazella D.P.T."/>
            <person name="Teixeira P.J.P.L."/>
            <person name="Carazzolle M.F."/>
            <person name="Schuster S.C."/>
            <person name="Carlson J.E."/>
            <person name="Guiltinan M.J."/>
            <person name="Mieczkowski P."/>
            <person name="Farmer A."/>
            <person name="Ramaraj T."/>
            <person name="Crozier J."/>
            <person name="Davis R.E."/>
            <person name="Shao J."/>
            <person name="Melnick R.L."/>
            <person name="Pereira G.A.G."/>
            <person name="Bailey B.A."/>
        </authorList>
    </citation>
    <scope>NUCLEOTIDE SEQUENCE [LARGE SCALE GENOMIC DNA]</scope>
    <source>
        <strain evidence="2 3">MCA 2997</strain>
    </source>
</reference>
<comment type="caution">
    <text evidence="2">The sequence shown here is derived from an EMBL/GenBank/DDBJ whole genome shotgun (WGS) entry which is preliminary data.</text>
</comment>
<evidence type="ECO:0000313" key="3">
    <source>
        <dbReference type="Proteomes" id="UP000017559"/>
    </source>
</evidence>
<proteinExistence type="predicted"/>
<evidence type="ECO:0000313" key="2">
    <source>
        <dbReference type="EMBL" id="ESK90058.1"/>
    </source>
</evidence>
<keyword evidence="2" id="KW-0418">Kinase</keyword>
<dbReference type="PANTHER" id="PTHR47098:SF2">
    <property type="entry name" value="PROTEIN MAK32"/>
    <property type="match status" value="1"/>
</dbReference>